<evidence type="ECO:0000256" key="1">
    <source>
        <dbReference type="ARBA" id="ARBA00008867"/>
    </source>
</evidence>
<dbReference type="PROSITE" id="PS00108">
    <property type="entry name" value="PROTEIN_KINASE_ST"/>
    <property type="match status" value="1"/>
</dbReference>
<keyword evidence="2" id="KW-0723">Serine/threonine-protein kinase</keyword>
<evidence type="ECO:0000256" key="6">
    <source>
        <dbReference type="ARBA" id="ARBA00022840"/>
    </source>
</evidence>
<dbReference type="AlphaFoldDB" id="A0AAP0HNT8"/>
<feature type="compositionally biased region" description="Polar residues" evidence="8">
    <location>
        <begin position="615"/>
        <end position="628"/>
    </location>
</feature>
<evidence type="ECO:0000256" key="7">
    <source>
        <dbReference type="PROSITE-ProRule" id="PRU10141"/>
    </source>
</evidence>
<feature type="compositionally biased region" description="Low complexity" evidence="8">
    <location>
        <begin position="757"/>
        <end position="768"/>
    </location>
</feature>
<dbReference type="InterPro" id="IPR011009">
    <property type="entry name" value="Kinase-like_dom_sf"/>
</dbReference>
<dbReference type="Gene3D" id="1.10.510.10">
    <property type="entry name" value="Transferase(Phosphotransferase) domain 1"/>
    <property type="match status" value="1"/>
</dbReference>
<feature type="region of interest" description="Disordered" evidence="8">
    <location>
        <begin position="674"/>
        <end position="771"/>
    </location>
</feature>
<evidence type="ECO:0000256" key="3">
    <source>
        <dbReference type="ARBA" id="ARBA00022679"/>
    </source>
</evidence>
<keyword evidence="11" id="KW-1185">Reference proteome</keyword>
<dbReference type="GO" id="GO:0005737">
    <property type="term" value="C:cytoplasm"/>
    <property type="evidence" value="ECO:0007669"/>
    <property type="project" value="TreeGrafter"/>
</dbReference>
<keyword evidence="6 7" id="KW-0067">ATP-binding</keyword>
<dbReference type="PROSITE" id="PS00107">
    <property type="entry name" value="PROTEIN_KINASE_ATP"/>
    <property type="match status" value="1"/>
</dbReference>
<comment type="caution">
    <text evidence="10">The sequence shown here is derived from an EMBL/GenBank/DDBJ whole genome shotgun (WGS) entry which is preliminary data.</text>
</comment>
<dbReference type="GO" id="GO:0004674">
    <property type="term" value="F:protein serine/threonine kinase activity"/>
    <property type="evidence" value="ECO:0007669"/>
    <property type="project" value="UniProtKB-KW"/>
</dbReference>
<keyword evidence="3" id="KW-0808">Transferase</keyword>
<evidence type="ECO:0000313" key="11">
    <source>
        <dbReference type="Proteomes" id="UP001419268"/>
    </source>
</evidence>
<gene>
    <name evidence="10" type="ORF">Scep_027167</name>
</gene>
<evidence type="ECO:0000256" key="4">
    <source>
        <dbReference type="ARBA" id="ARBA00022741"/>
    </source>
</evidence>
<dbReference type="SMART" id="SM00220">
    <property type="entry name" value="S_TKc"/>
    <property type="match status" value="1"/>
</dbReference>
<feature type="binding site" evidence="7">
    <location>
        <position position="149"/>
    </location>
    <ligand>
        <name>ATP</name>
        <dbReference type="ChEBI" id="CHEBI:30616"/>
    </ligand>
</feature>
<feature type="domain" description="Protein kinase" evidence="9">
    <location>
        <begin position="120"/>
        <end position="462"/>
    </location>
</feature>
<protein>
    <recommendedName>
        <fullName evidence="9">Protein kinase domain-containing protein</fullName>
    </recommendedName>
</protein>
<feature type="compositionally biased region" description="Polar residues" evidence="8">
    <location>
        <begin position="919"/>
        <end position="928"/>
    </location>
</feature>
<evidence type="ECO:0000313" key="10">
    <source>
        <dbReference type="EMBL" id="KAK9095698.1"/>
    </source>
</evidence>
<name>A0AAP0HNT8_9MAGN</name>
<organism evidence="10 11">
    <name type="scientific">Stephania cephalantha</name>
    <dbReference type="NCBI Taxonomy" id="152367"/>
    <lineage>
        <taxon>Eukaryota</taxon>
        <taxon>Viridiplantae</taxon>
        <taxon>Streptophyta</taxon>
        <taxon>Embryophyta</taxon>
        <taxon>Tracheophyta</taxon>
        <taxon>Spermatophyta</taxon>
        <taxon>Magnoliopsida</taxon>
        <taxon>Ranunculales</taxon>
        <taxon>Menispermaceae</taxon>
        <taxon>Menispermoideae</taxon>
        <taxon>Cissampelideae</taxon>
        <taxon>Stephania</taxon>
    </lineage>
</organism>
<dbReference type="FunFam" id="3.30.200.20:FF:000087">
    <property type="entry name" value="Dual specificity tyrosine-phosphorylation-regulated kinase 1A"/>
    <property type="match status" value="1"/>
</dbReference>
<evidence type="ECO:0000259" key="9">
    <source>
        <dbReference type="PROSITE" id="PS50011"/>
    </source>
</evidence>
<feature type="compositionally biased region" description="Polar residues" evidence="8">
    <location>
        <begin position="733"/>
        <end position="746"/>
    </location>
</feature>
<dbReference type="InterPro" id="IPR017441">
    <property type="entry name" value="Protein_kinase_ATP_BS"/>
</dbReference>
<dbReference type="CDD" id="cd14212">
    <property type="entry name" value="PKc_YAK1"/>
    <property type="match status" value="1"/>
</dbReference>
<dbReference type="SUPFAM" id="SSF56112">
    <property type="entry name" value="Protein kinase-like (PK-like)"/>
    <property type="match status" value="1"/>
</dbReference>
<proteinExistence type="inferred from homology"/>
<dbReference type="PROSITE" id="PS50011">
    <property type="entry name" value="PROTEIN_KINASE_DOM"/>
    <property type="match status" value="1"/>
</dbReference>
<dbReference type="Gene3D" id="3.30.200.20">
    <property type="entry name" value="Phosphorylase Kinase, domain 1"/>
    <property type="match status" value="1"/>
</dbReference>
<feature type="compositionally biased region" description="Polar residues" evidence="8">
    <location>
        <begin position="674"/>
        <end position="696"/>
    </location>
</feature>
<evidence type="ECO:0000256" key="8">
    <source>
        <dbReference type="SAM" id="MobiDB-lite"/>
    </source>
</evidence>
<feature type="compositionally biased region" description="Low complexity" evidence="8">
    <location>
        <begin position="629"/>
        <end position="641"/>
    </location>
</feature>
<evidence type="ECO:0000256" key="5">
    <source>
        <dbReference type="ARBA" id="ARBA00022777"/>
    </source>
</evidence>
<feature type="region of interest" description="Disordered" evidence="8">
    <location>
        <begin position="912"/>
        <end position="951"/>
    </location>
</feature>
<dbReference type="GO" id="GO:0005524">
    <property type="term" value="F:ATP binding"/>
    <property type="evidence" value="ECO:0007669"/>
    <property type="project" value="UniProtKB-UniRule"/>
</dbReference>
<dbReference type="GO" id="GO:0004713">
    <property type="term" value="F:protein tyrosine kinase activity"/>
    <property type="evidence" value="ECO:0007669"/>
    <property type="project" value="TreeGrafter"/>
</dbReference>
<dbReference type="EMBL" id="JBBNAG010000011">
    <property type="protein sequence ID" value="KAK9095698.1"/>
    <property type="molecule type" value="Genomic_DNA"/>
</dbReference>
<feature type="region of interest" description="Disordered" evidence="8">
    <location>
        <begin position="613"/>
        <end position="653"/>
    </location>
</feature>
<keyword evidence="4 7" id="KW-0547">Nucleotide-binding</keyword>
<dbReference type="InterPro" id="IPR000719">
    <property type="entry name" value="Prot_kinase_dom"/>
</dbReference>
<sequence>MEEASTAAKEDEPHLKKQTWKPTPKAFHLYSVAPIGDSSEKSGALRVVVRKPLVLRLTTDLVETYKICNPTFKYSEALNPKRYLTSPSVGVLNDGYDNANSDLILSVNYVLVNAAKQQRYIVKDLLGHGTFGQVAKCWVSETNSYVAVKIIKNQPAFFQQAKVEVNILSVLNEKYDPEDNHHIVRMLDYFVFQRHLCISFELLETNLYELIKMNQFRGLSLGIVQLFSRQILQALILMKEAGIIHCDLKPENILLCASMKPAEIKIIDFGSACSEHRPIYSYIQSRYYRSPEVLLGHQYTTAIDMWSFGCIVAELFLGLPLFPGASEYDLLRRMIKILGAQPPDHLLNEAKYTDKFFKRAGDILDVENNETSFSSIGSFQVLTEEEFEARDLKRPLIGKEYFNHMKLEEIVTNYPPSKRLTEEEMSKDKSTRLAMIDFLRGLIEFDPSKRWSPLQASGHPFVTGEPFTCPYKPPPETTRMFVTPNFKVDHRPAAGHWIPAGFSPQVSSMNRGPAHNSLHFQMVPYSHAGSYGSLGSHGSYNEGGLGSSCGSYGDDSSLYGYYSPAGPSGLTIHAQGAIPIFGASPDARRRASQFSHGNGLGVGSAANFGPMSLGASPSQFTPPSNIQVSSGSPGKYGPSSPARGSGVHGSPLGKVAAVGQFNKRRSWVHPGSFSMQAQENNSSSLRQGNFTDTASCSYPEGNARPHGGSPRGGAQSNTNMPNWRQHRGGVRFNSVSSSNAVQQTTGSFSFSDDKPDSSSIPDPGDWDPNYSDELLLQEDVSDTSSLTSDFANGMRLGHSLNSGVATAGVARQYRASYSVHSGYHPSSQRVTGAIQGYSNSDVGSPPSAHDVHVGFGRPPSKPSHLMPHFSQNSPSRFGHQHGLRPNYAPSTFVHVGSDWMYPNFHPPLPNCNAAGPRSPGSSTFSNSVPWGRRSGLPVASIPPMSHARKDY</sequence>
<dbReference type="Pfam" id="PF00069">
    <property type="entry name" value="Pkinase"/>
    <property type="match status" value="1"/>
</dbReference>
<dbReference type="PANTHER" id="PTHR24058:SF17">
    <property type="entry name" value="HOMEODOMAIN INTERACTING PROTEIN KINASE, ISOFORM D"/>
    <property type="match status" value="1"/>
</dbReference>
<comment type="similarity">
    <text evidence="1">Belongs to the protein kinase superfamily. CMGC Ser/Thr protein kinase family. MNB/DYRK subfamily.</text>
</comment>
<dbReference type="Proteomes" id="UP001419268">
    <property type="component" value="Unassembled WGS sequence"/>
</dbReference>
<accession>A0AAP0HNT8</accession>
<reference evidence="10 11" key="1">
    <citation type="submission" date="2024-01" db="EMBL/GenBank/DDBJ databases">
        <title>Genome assemblies of Stephania.</title>
        <authorList>
            <person name="Yang L."/>
        </authorList>
    </citation>
    <scope>NUCLEOTIDE SEQUENCE [LARGE SCALE GENOMIC DNA]</scope>
    <source>
        <strain evidence="10">JXDWG</strain>
        <tissue evidence="10">Leaf</tissue>
    </source>
</reference>
<dbReference type="InterPro" id="IPR050494">
    <property type="entry name" value="Ser_Thr_dual-spec_kinase"/>
</dbReference>
<keyword evidence="5" id="KW-0418">Kinase</keyword>
<dbReference type="InterPro" id="IPR008271">
    <property type="entry name" value="Ser/Thr_kinase_AS"/>
</dbReference>
<evidence type="ECO:0000256" key="2">
    <source>
        <dbReference type="ARBA" id="ARBA00022527"/>
    </source>
</evidence>
<dbReference type="PANTHER" id="PTHR24058">
    <property type="entry name" value="DUAL SPECIFICITY PROTEIN KINASE"/>
    <property type="match status" value="1"/>
</dbReference>